<evidence type="ECO:0000256" key="1">
    <source>
        <dbReference type="ARBA" id="ARBA00022527"/>
    </source>
</evidence>
<comment type="catalytic activity">
    <reaction evidence="5">
        <text>N(tele)-phospho-L-histidyl/O-phospho-L-threonyl-[pyruvate, phosphate dikinase] + phosphate + H(+) = N(tele)-phospho-L-histidyl/L-threonyl-[pyruvate, phosphate dikinase] + diphosphate</text>
        <dbReference type="Rhea" id="RHEA:43696"/>
        <dbReference type="Rhea" id="RHEA-COMP:10650"/>
        <dbReference type="Rhea" id="RHEA-COMP:10651"/>
        <dbReference type="ChEBI" id="CHEBI:15378"/>
        <dbReference type="ChEBI" id="CHEBI:30013"/>
        <dbReference type="ChEBI" id="CHEBI:33019"/>
        <dbReference type="ChEBI" id="CHEBI:43474"/>
        <dbReference type="ChEBI" id="CHEBI:61977"/>
        <dbReference type="ChEBI" id="CHEBI:83586"/>
        <dbReference type="EC" id="2.7.4.27"/>
    </reaction>
</comment>
<dbReference type="GO" id="GO:0004674">
    <property type="term" value="F:protein serine/threonine kinase activity"/>
    <property type="evidence" value="ECO:0007669"/>
    <property type="project" value="UniProtKB-UniRule"/>
</dbReference>
<dbReference type="PANTHER" id="PTHR31756">
    <property type="entry name" value="PYRUVATE, PHOSPHATE DIKINASE REGULATORY PROTEIN 1, CHLOROPLASTIC"/>
    <property type="match status" value="1"/>
</dbReference>
<dbReference type="HAMAP" id="MF_00921">
    <property type="entry name" value="PDRP"/>
    <property type="match status" value="1"/>
</dbReference>
<gene>
    <name evidence="6" type="primary">yqfL</name>
    <name evidence="6" type="ORF">KMAL_04620</name>
</gene>
<dbReference type="InterPro" id="IPR005177">
    <property type="entry name" value="Kinase-pyrophosphorylase"/>
</dbReference>
<feature type="binding site" evidence="5">
    <location>
        <begin position="151"/>
        <end position="158"/>
    </location>
    <ligand>
        <name>ADP</name>
        <dbReference type="ChEBI" id="CHEBI:456216"/>
    </ligand>
</feature>
<keyword evidence="6" id="KW-0670">Pyruvate</keyword>
<dbReference type="Pfam" id="PF03618">
    <property type="entry name" value="Kinase-PPPase"/>
    <property type="match status" value="1"/>
</dbReference>
<evidence type="ECO:0000256" key="4">
    <source>
        <dbReference type="ARBA" id="ARBA00022777"/>
    </source>
</evidence>
<comment type="caution">
    <text evidence="6">The sequence shown here is derived from an EMBL/GenBank/DDBJ whole genome shotgun (WGS) entry which is preliminary data.</text>
</comment>
<dbReference type="GO" id="GO:0043531">
    <property type="term" value="F:ADP binding"/>
    <property type="evidence" value="ECO:0007669"/>
    <property type="project" value="UniProtKB-UniRule"/>
</dbReference>
<comment type="catalytic activity">
    <reaction evidence="5">
        <text>N(tele)-phospho-L-histidyl/L-threonyl-[pyruvate, phosphate dikinase] + ADP = N(tele)-phospho-L-histidyl/O-phospho-L-threonyl-[pyruvate, phosphate dikinase] + AMP + H(+)</text>
        <dbReference type="Rhea" id="RHEA:43692"/>
        <dbReference type="Rhea" id="RHEA-COMP:10650"/>
        <dbReference type="Rhea" id="RHEA-COMP:10651"/>
        <dbReference type="ChEBI" id="CHEBI:15378"/>
        <dbReference type="ChEBI" id="CHEBI:30013"/>
        <dbReference type="ChEBI" id="CHEBI:61977"/>
        <dbReference type="ChEBI" id="CHEBI:83586"/>
        <dbReference type="ChEBI" id="CHEBI:456215"/>
        <dbReference type="ChEBI" id="CHEBI:456216"/>
        <dbReference type="EC" id="2.7.11.32"/>
    </reaction>
</comment>
<keyword evidence="1 5" id="KW-0723">Serine/threonine-protein kinase</keyword>
<accession>A0A2S3W4Z3</accession>
<dbReference type="EC" id="2.7.11.32" evidence="5"/>
<evidence type="ECO:0000256" key="3">
    <source>
        <dbReference type="ARBA" id="ARBA00022741"/>
    </source>
</evidence>
<dbReference type="RefSeq" id="WP_110094148.1">
    <property type="nucleotide sequence ID" value="NZ_NKUE01000009.1"/>
</dbReference>
<comment type="function">
    <text evidence="5">Bifunctional serine/threonine kinase and phosphorylase involved in the regulation of the pyruvate, phosphate dikinase (PPDK) by catalyzing its phosphorylation/dephosphorylation.</text>
</comment>
<keyword evidence="3 5" id="KW-0547">Nucleotide-binding</keyword>
<keyword evidence="4 5" id="KW-0418">Kinase</keyword>
<comment type="similarity">
    <text evidence="5">Belongs to the pyruvate, phosphate/water dikinase regulatory protein family. PDRP subfamily.</text>
</comment>
<dbReference type="GO" id="GO:0016776">
    <property type="term" value="F:phosphotransferase activity, phosphate group as acceptor"/>
    <property type="evidence" value="ECO:0007669"/>
    <property type="project" value="UniProtKB-UniRule"/>
</dbReference>
<reference evidence="6 7" key="1">
    <citation type="submission" date="2018-01" db="EMBL/GenBank/DDBJ databases">
        <title>Draft Genome Sequence of Komagataeibacter maltaceti LMG 1529, a Vinegar Producing Acetic Acid Bacterium Isolated from Malt Vinegar Brewery Acetifiers.</title>
        <authorList>
            <person name="Zhang Q."/>
            <person name="Hollensteiner J."/>
            <person name="Poehlein A."/>
            <person name="Daniel R."/>
        </authorList>
    </citation>
    <scope>NUCLEOTIDE SEQUENCE [LARGE SCALE GENOMIC DNA]</scope>
    <source>
        <strain evidence="6 7">LMG 1529</strain>
    </source>
</reference>
<dbReference type="PANTHER" id="PTHR31756:SF3">
    <property type="entry name" value="PYRUVATE, PHOSPHATE DIKINASE REGULATORY PROTEIN 1, CHLOROPLASTIC"/>
    <property type="match status" value="1"/>
</dbReference>
<dbReference type="EC" id="2.7.4.27" evidence="5"/>
<organism evidence="6 7">
    <name type="scientific">Novacetimonas maltaceti</name>
    <dbReference type="NCBI Taxonomy" id="1203393"/>
    <lineage>
        <taxon>Bacteria</taxon>
        <taxon>Pseudomonadati</taxon>
        <taxon>Pseudomonadota</taxon>
        <taxon>Alphaproteobacteria</taxon>
        <taxon>Acetobacterales</taxon>
        <taxon>Acetobacteraceae</taxon>
        <taxon>Novacetimonas</taxon>
    </lineage>
</organism>
<dbReference type="NCBIfam" id="NF003742">
    <property type="entry name" value="PRK05339.1"/>
    <property type="match status" value="1"/>
</dbReference>
<dbReference type="EMBL" id="POTC01000003">
    <property type="protein sequence ID" value="POF63929.1"/>
    <property type="molecule type" value="Genomic_DNA"/>
</dbReference>
<name>A0A2S3W4Z3_9PROT</name>
<dbReference type="Proteomes" id="UP000237344">
    <property type="component" value="Unassembled WGS sequence"/>
</dbReference>
<evidence type="ECO:0000313" key="7">
    <source>
        <dbReference type="Proteomes" id="UP000237344"/>
    </source>
</evidence>
<keyword evidence="2 5" id="KW-0808">Transferase</keyword>
<evidence type="ECO:0000313" key="6">
    <source>
        <dbReference type="EMBL" id="POF63929.1"/>
    </source>
</evidence>
<evidence type="ECO:0000256" key="5">
    <source>
        <dbReference type="HAMAP-Rule" id="MF_00921"/>
    </source>
</evidence>
<keyword evidence="7" id="KW-1185">Reference proteome</keyword>
<sequence length="300" mass="33526">MNTRPIVLHLVSEATGQTLEAVVRACGAQFRDSSFIPRNWNLVRSQIQVGRVLAGIAAEPGPVLSSLTTPSLRDALRAGCRGMGVQVENILDSTIYFLERETGTRAERHPGGQYVMDDEYRRRIDAMQYVVGHDDGQRVKSLEDADVVLVGVSRTSKTPTCFYLANRGIRAANVPLVQGVPLPDGLLDYRGTVVGLMIDPHTLVEIRRSRVGMMLPGRKFARRRVSDESMRPYVDPMRVQEELVWARRLCAQHGWPVINVTHRSVEETAAAIIDMMSHPPLRRMAYGADMENIRAIPEKD</sequence>
<dbReference type="OrthoDB" id="9782201at2"/>
<dbReference type="AlphaFoldDB" id="A0A2S3W4Z3"/>
<protein>
    <recommendedName>
        <fullName evidence="5">Putative pyruvate, phosphate dikinase regulatory protein</fullName>
        <shortName evidence="5">PPDK regulatory protein</shortName>
        <ecNumber evidence="5">2.7.11.32</ecNumber>
        <ecNumber evidence="5">2.7.4.27</ecNumber>
    </recommendedName>
</protein>
<dbReference type="GO" id="GO:0005524">
    <property type="term" value="F:ATP binding"/>
    <property type="evidence" value="ECO:0007669"/>
    <property type="project" value="InterPro"/>
</dbReference>
<proteinExistence type="inferred from homology"/>
<evidence type="ECO:0000256" key="2">
    <source>
        <dbReference type="ARBA" id="ARBA00022679"/>
    </source>
</evidence>
<dbReference type="InterPro" id="IPR026565">
    <property type="entry name" value="PPDK_reg"/>
</dbReference>